<dbReference type="GO" id="GO:0006680">
    <property type="term" value="P:glucosylceramide catabolic process"/>
    <property type="evidence" value="ECO:0007669"/>
    <property type="project" value="TreeGrafter"/>
</dbReference>
<organism evidence="5">
    <name type="scientific">mine drainage metagenome</name>
    <dbReference type="NCBI Taxonomy" id="410659"/>
    <lineage>
        <taxon>unclassified sequences</taxon>
        <taxon>metagenomes</taxon>
        <taxon>ecological metagenomes</taxon>
    </lineage>
</organism>
<evidence type="ECO:0000256" key="3">
    <source>
        <dbReference type="ARBA" id="ARBA00022801"/>
    </source>
</evidence>
<dbReference type="PANTHER" id="PTHR11069">
    <property type="entry name" value="GLUCOSYLCERAMIDASE"/>
    <property type="match status" value="1"/>
</dbReference>
<keyword evidence="2" id="KW-0732">Signal</keyword>
<dbReference type="GO" id="GO:0004348">
    <property type="term" value="F:glucosylceramidase activity"/>
    <property type="evidence" value="ECO:0007669"/>
    <property type="project" value="InterPro"/>
</dbReference>
<feature type="domain" description="Glycosyl hydrolase family 30 beta sandwich" evidence="4">
    <location>
        <begin position="100"/>
        <end position="155"/>
    </location>
</feature>
<comment type="similarity">
    <text evidence="1">Belongs to the glycosyl hydrolase 30 family.</text>
</comment>
<proteinExistence type="inferred from homology"/>
<reference evidence="5" key="1">
    <citation type="submission" date="2013-08" db="EMBL/GenBank/DDBJ databases">
        <authorList>
            <person name="Mendez C."/>
            <person name="Richter M."/>
            <person name="Ferrer M."/>
            <person name="Sanchez J."/>
        </authorList>
    </citation>
    <scope>NUCLEOTIDE SEQUENCE</scope>
</reference>
<evidence type="ECO:0000256" key="1">
    <source>
        <dbReference type="ARBA" id="ARBA00005382"/>
    </source>
</evidence>
<feature type="non-terminal residue" evidence="5">
    <location>
        <position position="155"/>
    </location>
</feature>
<dbReference type="SUPFAM" id="SSF51445">
    <property type="entry name" value="(Trans)glycosidases"/>
    <property type="match status" value="1"/>
</dbReference>
<dbReference type="AlphaFoldDB" id="T1A5Y9"/>
<keyword evidence="3" id="KW-0378">Hydrolase</keyword>
<dbReference type="PANTHER" id="PTHR11069:SF23">
    <property type="entry name" value="LYSOSOMAL ACID GLUCOSYLCERAMIDASE"/>
    <property type="match status" value="1"/>
</dbReference>
<accession>T1A5Y9</accession>
<evidence type="ECO:0000313" key="5">
    <source>
        <dbReference type="EMBL" id="EQD37270.1"/>
    </source>
</evidence>
<dbReference type="Gene3D" id="3.20.20.80">
    <property type="entry name" value="Glycosidases"/>
    <property type="match status" value="1"/>
</dbReference>
<dbReference type="InterPro" id="IPR033452">
    <property type="entry name" value="GH30_C"/>
</dbReference>
<gene>
    <name evidence="5" type="ORF">B1A_17687</name>
</gene>
<evidence type="ECO:0000256" key="2">
    <source>
        <dbReference type="ARBA" id="ARBA00022729"/>
    </source>
</evidence>
<sequence>TRVHDMFPEKHAYWTEGGPDIRQPDYATDWAKWSETFSGILRNRARCIVSWNLLLDEMGRPNIGPFSCGGLMTIDSKTQQLTRSGQYWAFAHYSKVLQRGARILGSSGDLPGIAHVAAENPDGSRVLVVTNQRSAQSVQCTLGARALALELPPDS</sequence>
<dbReference type="GO" id="GO:0016020">
    <property type="term" value="C:membrane"/>
    <property type="evidence" value="ECO:0007669"/>
    <property type="project" value="GOC"/>
</dbReference>
<name>T1A5Y9_9ZZZZ</name>
<reference evidence="5" key="2">
    <citation type="journal article" date="2014" name="ISME J.">
        <title>Microbial stratification in low pH oxic and suboxic macroscopic growths along an acid mine drainage.</title>
        <authorList>
            <person name="Mendez-Garcia C."/>
            <person name="Mesa V."/>
            <person name="Sprenger R.R."/>
            <person name="Richter M."/>
            <person name="Diez M.S."/>
            <person name="Solano J."/>
            <person name="Bargiela R."/>
            <person name="Golyshina O.V."/>
            <person name="Manteca A."/>
            <person name="Ramos J.L."/>
            <person name="Gallego J.R."/>
            <person name="Llorente I."/>
            <person name="Martins Dos Santos V.A."/>
            <person name="Jensen O.N."/>
            <person name="Pelaez A.I."/>
            <person name="Sanchez J."/>
            <person name="Ferrer M."/>
        </authorList>
    </citation>
    <scope>NUCLEOTIDE SEQUENCE</scope>
</reference>
<dbReference type="InterPro" id="IPR017853">
    <property type="entry name" value="GH"/>
</dbReference>
<dbReference type="EMBL" id="AUZX01013016">
    <property type="protein sequence ID" value="EQD37270.1"/>
    <property type="molecule type" value="Genomic_DNA"/>
</dbReference>
<protein>
    <submittedName>
        <fullName evidence="5">Glucosylceramidase</fullName>
    </submittedName>
</protein>
<dbReference type="Pfam" id="PF17189">
    <property type="entry name" value="Glyco_hydro_30C"/>
    <property type="match status" value="1"/>
</dbReference>
<evidence type="ECO:0000259" key="4">
    <source>
        <dbReference type="Pfam" id="PF17189"/>
    </source>
</evidence>
<comment type="caution">
    <text evidence="5">The sequence shown here is derived from an EMBL/GenBank/DDBJ whole genome shotgun (WGS) entry which is preliminary data.</text>
</comment>
<feature type="non-terminal residue" evidence="5">
    <location>
        <position position="1"/>
    </location>
</feature>
<dbReference type="InterPro" id="IPR001139">
    <property type="entry name" value="Glyco_hydro_30"/>
</dbReference>